<dbReference type="InterPro" id="IPR013216">
    <property type="entry name" value="Methyltransf_11"/>
</dbReference>
<dbReference type="RefSeq" id="WP_114208321.1">
    <property type="nucleotide sequence ID" value="NZ_CP030840.1"/>
</dbReference>
<gene>
    <name evidence="2" type="ORF">ACPOL_4012</name>
</gene>
<dbReference type="KEGG" id="abas:ACPOL_4012"/>
<dbReference type="AlphaFoldDB" id="A0A2Z5G2D8"/>
<evidence type="ECO:0000259" key="1">
    <source>
        <dbReference type="Pfam" id="PF08241"/>
    </source>
</evidence>
<proteinExistence type="predicted"/>
<dbReference type="Gene3D" id="3.40.50.150">
    <property type="entry name" value="Vaccinia Virus protein VP39"/>
    <property type="match status" value="1"/>
</dbReference>
<dbReference type="OrthoDB" id="108476at2"/>
<dbReference type="SUPFAM" id="SSF53335">
    <property type="entry name" value="S-adenosyl-L-methionine-dependent methyltransferases"/>
    <property type="match status" value="1"/>
</dbReference>
<feature type="domain" description="Methyltransferase type 11" evidence="1">
    <location>
        <begin position="126"/>
        <end position="224"/>
    </location>
</feature>
<dbReference type="CDD" id="cd02440">
    <property type="entry name" value="AdoMet_MTases"/>
    <property type="match status" value="1"/>
</dbReference>
<dbReference type="InterPro" id="IPR029063">
    <property type="entry name" value="SAM-dependent_MTases_sf"/>
</dbReference>
<keyword evidence="3" id="KW-1185">Reference proteome</keyword>
<dbReference type="EMBL" id="CP030840">
    <property type="protein sequence ID" value="AXC13291.1"/>
    <property type="molecule type" value="Genomic_DNA"/>
</dbReference>
<keyword evidence="2" id="KW-0808">Transferase</keyword>
<evidence type="ECO:0000313" key="3">
    <source>
        <dbReference type="Proteomes" id="UP000253606"/>
    </source>
</evidence>
<reference evidence="2 3" key="1">
    <citation type="journal article" date="2018" name="Front. Microbiol.">
        <title>Hydrolytic Capabilities as a Key to Environmental Success: Chitinolytic and Cellulolytic Acidobacteria From Acidic Sub-arctic Soils and Boreal Peatlands.</title>
        <authorList>
            <person name="Belova S.E."/>
            <person name="Ravin N.V."/>
            <person name="Pankratov T.A."/>
            <person name="Rakitin A.L."/>
            <person name="Ivanova A.A."/>
            <person name="Beletsky A.V."/>
            <person name="Mardanov A.V."/>
            <person name="Sinninghe Damste J.S."/>
            <person name="Dedysh S.N."/>
        </authorList>
    </citation>
    <scope>NUCLEOTIDE SEQUENCE [LARGE SCALE GENOMIC DNA]</scope>
    <source>
        <strain evidence="2 3">SBC82</strain>
    </source>
</reference>
<dbReference type="GO" id="GO:0032259">
    <property type="term" value="P:methylation"/>
    <property type="evidence" value="ECO:0007669"/>
    <property type="project" value="UniProtKB-KW"/>
</dbReference>
<dbReference type="GO" id="GO:0008757">
    <property type="term" value="F:S-adenosylmethionine-dependent methyltransferase activity"/>
    <property type="evidence" value="ECO:0007669"/>
    <property type="project" value="InterPro"/>
</dbReference>
<protein>
    <submittedName>
        <fullName evidence="2">Methyltransferase type 11</fullName>
    </submittedName>
</protein>
<organism evidence="2 3">
    <name type="scientific">Acidisarcina polymorpha</name>
    <dbReference type="NCBI Taxonomy" id="2211140"/>
    <lineage>
        <taxon>Bacteria</taxon>
        <taxon>Pseudomonadati</taxon>
        <taxon>Acidobacteriota</taxon>
        <taxon>Terriglobia</taxon>
        <taxon>Terriglobales</taxon>
        <taxon>Acidobacteriaceae</taxon>
        <taxon>Acidisarcina</taxon>
    </lineage>
</organism>
<name>A0A2Z5G2D8_9BACT</name>
<evidence type="ECO:0000313" key="2">
    <source>
        <dbReference type="EMBL" id="AXC13291.1"/>
    </source>
</evidence>
<keyword evidence="2" id="KW-0489">Methyltransferase</keyword>
<dbReference type="Proteomes" id="UP000253606">
    <property type="component" value="Chromosome"/>
</dbReference>
<dbReference type="Pfam" id="PF08241">
    <property type="entry name" value="Methyltransf_11"/>
    <property type="match status" value="1"/>
</dbReference>
<accession>A0A2Z5G2D8</accession>
<sequence>MGTQLSASTSNLAAHLELGLRCPSCRAAVDGLSCDSCGFQMGVSDDIVQALPPDRVTHYAQFIHDYERIRAAEGRGSEDDEFYLGLPYKDASGMNSKQWRIRARSYDYLQKHLLKQIPRSDGGLILDLGAGNGWMSYRLATAGYKPVAVDLLTNDRDGLGAAEHYRKLIPKLFPRFQAELACLPFQDAQFDAVIFNASFHYSEDYQATLGEALRCVRKSGLVIISDTPWYSSEDSGQRMVSERQAHFCRSYGTASDSIKSLEFLTEERLRRLEEYFSIQMTAYSPYYGLQWAARPLLAKLRNKREPSQFRIFAARR</sequence>